<dbReference type="InterPro" id="IPR017871">
    <property type="entry name" value="ABC_transporter-like_CS"/>
</dbReference>
<dbReference type="GO" id="GO:0005524">
    <property type="term" value="F:ATP binding"/>
    <property type="evidence" value="ECO:0007669"/>
    <property type="project" value="UniProtKB-KW"/>
</dbReference>
<sequence>MIQLQDIYLGFNGKPLFNGLSFSINEKNRIGLVGNNGTGKTTLFHIILGKLTPDRGLVEIPKNKTIGYLPQDLVELEPINIIDFLKNATGLKVIETTLKSCEYKMSLTDPQSEQYKNLLKKYEEASHLFSILDGYSFEAKSKKVLHGLGFEGKDYDKLCTEFSGGWKMKILLASILLSNPDIMLLDEPTNHLDTENMEWLEKYLEDYPGTLVTISHDRRFLDKITQLTFEIFNGKLNLYHGNYSFYLKEKDQKRLLIEKEAETQRKKIEKTEAYIERFRYKATKAAQVQSRIKMLERFDLVEIEKEAKPVSIHFPPGGRSSLEVLKVENLSKQFDGRFVFNNINFSLYREEKVALAGVNGAGKSTLTRIISGIESPTSGQITYGDRVKIAFFSQESAQNLNYSHTIWEEISSIPSKMLDVEKRNLLGAFLFSGDDIYKPIPVLSGGEKARLTLVKILMNETNFLILDEPTNHLDMSTNELFQKALMEYSGTVLIVSHDRYFLDNLVERVIEIRDGKIYEYPGNYSYYNEKREQRQALSSDDSDQSGKEKTAQSKKREIRRIEAEARNFLSRKKREIQSRLLPIENAISQLEKKKSENESFLCDPSILTDSGKVQTLMKELKEINQELTILMQKWETIAEEMDRLNTKEEE</sequence>
<feature type="domain" description="ABC transporter" evidence="7">
    <location>
        <begin position="2"/>
        <end position="258"/>
    </location>
</feature>
<dbReference type="Gene3D" id="1.10.287.380">
    <property type="entry name" value="Valyl-tRNA synthetase, C-terminal domain"/>
    <property type="match status" value="1"/>
</dbReference>
<evidence type="ECO:0000259" key="7">
    <source>
        <dbReference type="PROSITE" id="PS50893"/>
    </source>
</evidence>
<feature type="compositionally biased region" description="Basic and acidic residues" evidence="6">
    <location>
        <begin position="544"/>
        <end position="557"/>
    </location>
</feature>
<evidence type="ECO:0000256" key="1">
    <source>
        <dbReference type="ARBA" id="ARBA00022737"/>
    </source>
</evidence>
<keyword evidence="3 8" id="KW-0067">ATP-binding</keyword>
<evidence type="ECO:0000256" key="5">
    <source>
        <dbReference type="ARBA" id="ARBA00061478"/>
    </source>
</evidence>
<dbReference type="PROSITE" id="PS00211">
    <property type="entry name" value="ABC_TRANSPORTER_1"/>
    <property type="match status" value="2"/>
</dbReference>
<keyword evidence="1" id="KW-0677">Repeat</keyword>
<dbReference type="KEGG" id="alam:RT761_01678"/>
<dbReference type="InterPro" id="IPR003439">
    <property type="entry name" value="ABC_transporter-like_ATP-bd"/>
</dbReference>
<dbReference type="FunFam" id="3.40.50.300:FF:000309">
    <property type="entry name" value="ABC transporter ATP-binding protein"/>
    <property type="match status" value="1"/>
</dbReference>
<dbReference type="Gene3D" id="3.40.50.300">
    <property type="entry name" value="P-loop containing nucleotide triphosphate hydrolases"/>
    <property type="match status" value="2"/>
</dbReference>
<evidence type="ECO:0000256" key="3">
    <source>
        <dbReference type="ARBA" id="ARBA00022840"/>
    </source>
</evidence>
<gene>
    <name evidence="8" type="primary">ybiT</name>
    <name evidence="8" type="ORF">RT761_01678</name>
</gene>
<dbReference type="InterPro" id="IPR037118">
    <property type="entry name" value="Val-tRNA_synth_C_sf"/>
</dbReference>
<dbReference type="EMBL" id="CP065383">
    <property type="protein sequence ID" value="QPM68458.1"/>
    <property type="molecule type" value="Genomic_DNA"/>
</dbReference>
<dbReference type="InterPro" id="IPR027417">
    <property type="entry name" value="P-loop_NTPase"/>
</dbReference>
<evidence type="ECO:0000256" key="6">
    <source>
        <dbReference type="SAM" id="MobiDB-lite"/>
    </source>
</evidence>
<dbReference type="SMART" id="SM00382">
    <property type="entry name" value="AAA"/>
    <property type="match status" value="2"/>
</dbReference>
<accession>A0A7T1AM75</accession>
<dbReference type="PANTHER" id="PTHR42855:SF2">
    <property type="entry name" value="DRUG RESISTANCE ABC TRANSPORTER,ATP-BINDING PROTEIN"/>
    <property type="match status" value="1"/>
</dbReference>
<dbReference type="AlphaFoldDB" id="A0A7T1AM75"/>
<evidence type="ECO:0000256" key="2">
    <source>
        <dbReference type="ARBA" id="ARBA00022741"/>
    </source>
</evidence>
<dbReference type="CDD" id="cd03221">
    <property type="entry name" value="ABCF_EF-3"/>
    <property type="match status" value="2"/>
</dbReference>
<dbReference type="Pfam" id="PF00005">
    <property type="entry name" value="ABC_tran"/>
    <property type="match status" value="2"/>
</dbReference>
<dbReference type="SUPFAM" id="SSF52540">
    <property type="entry name" value="P-loop containing nucleoside triphosphate hydrolases"/>
    <property type="match status" value="2"/>
</dbReference>
<keyword evidence="9" id="KW-1185">Reference proteome</keyword>
<comment type="catalytic activity">
    <reaction evidence="4">
        <text>ATP + H2O = ADP + phosphate + H(+)</text>
        <dbReference type="Rhea" id="RHEA:13065"/>
        <dbReference type="ChEBI" id="CHEBI:15377"/>
        <dbReference type="ChEBI" id="CHEBI:15378"/>
        <dbReference type="ChEBI" id="CHEBI:30616"/>
        <dbReference type="ChEBI" id="CHEBI:43474"/>
        <dbReference type="ChEBI" id="CHEBI:456216"/>
    </reaction>
</comment>
<dbReference type="InterPro" id="IPR003593">
    <property type="entry name" value="AAA+_ATPase"/>
</dbReference>
<dbReference type="GO" id="GO:0003677">
    <property type="term" value="F:DNA binding"/>
    <property type="evidence" value="ECO:0007669"/>
    <property type="project" value="InterPro"/>
</dbReference>
<dbReference type="PANTHER" id="PTHR42855">
    <property type="entry name" value="ABC TRANSPORTER ATP-BINDING SUBUNIT"/>
    <property type="match status" value="1"/>
</dbReference>
<dbReference type="Pfam" id="PF12848">
    <property type="entry name" value="ABC_tran_Xtn"/>
    <property type="match status" value="1"/>
</dbReference>
<dbReference type="InterPro" id="IPR032524">
    <property type="entry name" value="ABC_tran_C"/>
</dbReference>
<feature type="domain" description="ABC transporter" evidence="7">
    <location>
        <begin position="325"/>
        <end position="539"/>
    </location>
</feature>
<dbReference type="InterPro" id="IPR032781">
    <property type="entry name" value="ABC_tran_Xtn"/>
</dbReference>
<dbReference type="Proteomes" id="UP000594463">
    <property type="component" value="Chromosome"/>
</dbReference>
<keyword evidence="2" id="KW-0547">Nucleotide-binding</keyword>
<evidence type="ECO:0000313" key="9">
    <source>
        <dbReference type="Proteomes" id="UP000594463"/>
    </source>
</evidence>
<dbReference type="InterPro" id="IPR051309">
    <property type="entry name" value="ABCF_ATPase"/>
</dbReference>
<feature type="region of interest" description="Disordered" evidence="6">
    <location>
        <begin position="532"/>
        <end position="557"/>
    </location>
</feature>
<dbReference type="Pfam" id="PF16326">
    <property type="entry name" value="ABC_tran_CTD"/>
    <property type="match status" value="1"/>
</dbReference>
<evidence type="ECO:0000313" key="8">
    <source>
        <dbReference type="EMBL" id="QPM68458.1"/>
    </source>
</evidence>
<dbReference type="GO" id="GO:0016887">
    <property type="term" value="F:ATP hydrolysis activity"/>
    <property type="evidence" value="ECO:0007669"/>
    <property type="project" value="InterPro"/>
</dbReference>
<protein>
    <submittedName>
        <fullName evidence="8">Putative ABC transporter ATP-binding protein YbiT</fullName>
    </submittedName>
</protein>
<reference evidence="8 9" key="1">
    <citation type="journal article" date="2021" name="Nat. Commun.">
        <title>Isolation of a member of the candidate phylum Atribacteria reveals a unique cell membrane structure.</title>
        <authorList>
            <person name="Taiki K."/>
            <person name="Nobu M.K."/>
            <person name="Kusada H."/>
            <person name="Meng X.-Y."/>
            <person name="Hosoki N."/>
            <person name="Uematsu K."/>
            <person name="Yoshioka H."/>
            <person name="Kamagata Y."/>
            <person name="Tamaki H."/>
        </authorList>
    </citation>
    <scope>NUCLEOTIDE SEQUENCE [LARGE SCALE GENOMIC DNA]</scope>
    <source>
        <strain evidence="8 9">RT761</strain>
    </source>
</reference>
<dbReference type="FunFam" id="3.40.50.300:FF:000011">
    <property type="entry name" value="Putative ABC transporter ATP-binding component"/>
    <property type="match status" value="1"/>
</dbReference>
<organism evidence="8 9">
    <name type="scientific">Atribacter laminatus</name>
    <dbReference type="NCBI Taxonomy" id="2847778"/>
    <lineage>
        <taxon>Bacteria</taxon>
        <taxon>Pseudomonadati</taxon>
        <taxon>Atribacterota</taxon>
        <taxon>Atribacteria</taxon>
        <taxon>Atribacterales</taxon>
        <taxon>Atribacteraceae</taxon>
        <taxon>Atribacter</taxon>
    </lineage>
</organism>
<name>A0A7T1AM75_ATRLM</name>
<dbReference type="PROSITE" id="PS50893">
    <property type="entry name" value="ABC_TRANSPORTER_2"/>
    <property type="match status" value="2"/>
</dbReference>
<proteinExistence type="inferred from homology"/>
<comment type="similarity">
    <text evidence="5">Belongs to the ABC transporter superfamily. ABCF family. Uup subfamily.</text>
</comment>
<dbReference type="RefSeq" id="WP_218110963.1">
    <property type="nucleotide sequence ID" value="NZ_CP065383.1"/>
</dbReference>
<evidence type="ECO:0000256" key="4">
    <source>
        <dbReference type="ARBA" id="ARBA00049360"/>
    </source>
</evidence>